<accession>A0A223RNM6</accession>
<reference evidence="1 2" key="1">
    <citation type="submission" date="2017-08" db="EMBL/GenBank/DDBJ databases">
        <title>The complete genome sequence of moderately halophilic actinomycete Actinopolyspora erythraea YIM 90600, the producer of novel erythromycin, novel actinopolysporins A-C and tubercidin.</title>
        <authorList>
            <person name="Yin M."/>
            <person name="Tang S."/>
        </authorList>
    </citation>
    <scope>NUCLEOTIDE SEQUENCE [LARGE SCALE GENOMIC DNA]</scope>
    <source>
        <strain evidence="1 2">YIM 90600</strain>
    </source>
</reference>
<evidence type="ECO:0000313" key="2">
    <source>
        <dbReference type="Proteomes" id="UP000215043"/>
    </source>
</evidence>
<sequence>MTAEIAGSLDGLRELGTTLTAFPYRQVDYALHRDPVGMPDRREHWSTNNLTLGEGYSETTVWYGPVHGVDVFRSQVSRRARQPTKVLARESFRQLLPTTEVVRAQRRLGGCAADEEGHGGPERRSAGLFQ</sequence>
<protein>
    <submittedName>
        <fullName evidence="1">Uncharacterized protein</fullName>
    </submittedName>
</protein>
<dbReference type="Proteomes" id="UP000215043">
    <property type="component" value="Chromosome"/>
</dbReference>
<dbReference type="EMBL" id="CP022752">
    <property type="protein sequence ID" value="ASU77502.1"/>
    <property type="molecule type" value="Genomic_DNA"/>
</dbReference>
<evidence type="ECO:0000313" key="1">
    <source>
        <dbReference type="EMBL" id="ASU77502.1"/>
    </source>
</evidence>
<gene>
    <name evidence="1" type="ORF">CDG81_03345</name>
</gene>
<name>A0A223RNM6_9ACTN</name>
<dbReference type="AlphaFoldDB" id="A0A223RNM6"/>
<proteinExistence type="predicted"/>
<dbReference type="KEGG" id="aey:CDG81_03345"/>
<organism evidence="1 2">
    <name type="scientific">Actinopolyspora erythraea</name>
    <dbReference type="NCBI Taxonomy" id="414996"/>
    <lineage>
        <taxon>Bacteria</taxon>
        <taxon>Bacillati</taxon>
        <taxon>Actinomycetota</taxon>
        <taxon>Actinomycetes</taxon>
        <taxon>Actinopolysporales</taxon>
        <taxon>Actinopolysporaceae</taxon>
        <taxon>Actinopolyspora</taxon>
    </lineage>
</organism>